<evidence type="ECO:0000313" key="2">
    <source>
        <dbReference type="EMBL" id="WOH05435.1"/>
    </source>
</evidence>
<dbReference type="Gene3D" id="1.20.1280.50">
    <property type="match status" value="1"/>
</dbReference>
<dbReference type="PANTHER" id="PTHR32212">
    <property type="entry name" value="CYCLIN-LIKE F-BOX"/>
    <property type="match status" value="1"/>
</dbReference>
<reference evidence="2" key="2">
    <citation type="submission" date="2022-03" db="EMBL/GenBank/DDBJ databases">
        <title>Draft title - Genomic analysis of global carrot germplasm unveils the trajectory of domestication and the origin of high carotenoid orange carrot.</title>
        <authorList>
            <person name="Iorizzo M."/>
            <person name="Ellison S."/>
            <person name="Senalik D."/>
            <person name="Macko-Podgorni A."/>
            <person name="Grzebelus D."/>
            <person name="Bostan H."/>
            <person name="Rolling W."/>
            <person name="Curaba J."/>
            <person name="Simon P."/>
        </authorList>
    </citation>
    <scope>NUCLEOTIDE SEQUENCE</scope>
    <source>
        <tissue evidence="2">Leaf</tissue>
    </source>
</reference>
<dbReference type="InterPro" id="IPR053781">
    <property type="entry name" value="F-box_AtFBL13-like"/>
</dbReference>
<feature type="domain" description="F-box" evidence="1">
    <location>
        <begin position="19"/>
        <end position="69"/>
    </location>
</feature>
<dbReference type="SUPFAM" id="SSF52047">
    <property type="entry name" value="RNI-like"/>
    <property type="match status" value="1"/>
</dbReference>
<dbReference type="InterPro" id="IPR036047">
    <property type="entry name" value="F-box-like_dom_sf"/>
</dbReference>
<dbReference type="AlphaFoldDB" id="A0AAF1B436"/>
<dbReference type="InterPro" id="IPR001810">
    <property type="entry name" value="F-box_dom"/>
</dbReference>
<dbReference type="PROSITE" id="PS50181">
    <property type="entry name" value="FBOX"/>
    <property type="match status" value="1"/>
</dbReference>
<dbReference type="Pfam" id="PF00646">
    <property type="entry name" value="F-box"/>
    <property type="match status" value="1"/>
</dbReference>
<dbReference type="InterPro" id="IPR032675">
    <property type="entry name" value="LRR_dom_sf"/>
</dbReference>
<name>A0AAF1B436_DAUCS</name>
<sequence length="700" mass="79974">MNSQWEKKKKARITSEDGEDRISRLPDELLHQILKFVDTKLSVQTSALSKRWKRVWTTLPFLNFKWNHWYSCPKMSNLTRQVMINRNYQSQISCLEMAMLPQGLMTEFIRYAIVRRVRYLNVHFRAEHKPFKLSNFNSVYIEKLELTIKLGDCVSKSDCWDLPALSTLCLTRKNFCGFNRFDVDKLAEIYVTCLPALRNLSLESWDLQSCAFRLPELTSLVVRMCKLPSKDWDLPALTSLTLDDVQYPENMKDLFAALVSLQNLKLFHKEVSICNCFVHCPELVNLEIETRYNQDKGIPTSKIVVFAPKLKKFTSIGIFPVTFEDTKLDYVNVRLKGWIDAKSFSRQKMKECYQQLTSMLPGLGSAKILSLDLEIIEALLWIFDFLVSFPSPFCDLEYVKLPLGCNEASLSSTLRSYLLGGSPAATMVTALPQNIISRKEASTVKAQNVVRQEPGSPTKVLINSQYVHKSVFVDTAHMGVQEELVGQNSLLDGDRVRQIGAPVKRTGSGRVSSSGGNSDFRLWQGHEVYCEFVCLLDRIMDKYPETFEHFTTKNKKFCTIKLNMLCTSVNDFTKISLSDVDAKTIAEYREVFAELQEFGFNVSWLLGRLNYIEQVRFSQPLLSEIHAIDCHIVDAKSKLQEFQVCIDDTKSKLKDLETLRAEKMHAIQKAFGPMATNLVVGYVGDDLLSSPEFPPDQSHA</sequence>
<protein>
    <recommendedName>
        <fullName evidence="1">F-box domain-containing protein</fullName>
    </recommendedName>
</protein>
<evidence type="ECO:0000259" key="1">
    <source>
        <dbReference type="PROSITE" id="PS50181"/>
    </source>
</evidence>
<reference evidence="2" key="1">
    <citation type="journal article" date="2016" name="Nat. Genet.">
        <title>A high-quality carrot genome assembly provides new insights into carotenoid accumulation and asterid genome evolution.</title>
        <authorList>
            <person name="Iorizzo M."/>
            <person name="Ellison S."/>
            <person name="Senalik D."/>
            <person name="Zeng P."/>
            <person name="Satapoomin P."/>
            <person name="Huang J."/>
            <person name="Bowman M."/>
            <person name="Iovene M."/>
            <person name="Sanseverino W."/>
            <person name="Cavagnaro P."/>
            <person name="Yildiz M."/>
            <person name="Macko-Podgorni A."/>
            <person name="Moranska E."/>
            <person name="Grzebelus E."/>
            <person name="Grzebelus D."/>
            <person name="Ashrafi H."/>
            <person name="Zheng Z."/>
            <person name="Cheng S."/>
            <person name="Spooner D."/>
            <person name="Van Deynze A."/>
            <person name="Simon P."/>
        </authorList>
    </citation>
    <scope>NUCLEOTIDE SEQUENCE</scope>
    <source>
        <tissue evidence="2">Leaf</tissue>
    </source>
</reference>
<dbReference type="CDD" id="cd22160">
    <property type="entry name" value="F-box_AtFBL13-like"/>
    <property type="match status" value="1"/>
</dbReference>
<dbReference type="PANTHER" id="PTHR32212:SF461">
    <property type="entry name" value="F-BOX DOMAIN-CONTAINING PROTEIN"/>
    <property type="match status" value="1"/>
</dbReference>
<dbReference type="SUPFAM" id="SSF81383">
    <property type="entry name" value="F-box domain"/>
    <property type="match status" value="1"/>
</dbReference>
<dbReference type="EMBL" id="CP093348">
    <property type="protein sequence ID" value="WOH05435.1"/>
    <property type="molecule type" value="Genomic_DNA"/>
</dbReference>
<evidence type="ECO:0000313" key="3">
    <source>
        <dbReference type="Proteomes" id="UP000077755"/>
    </source>
</evidence>
<dbReference type="Gene3D" id="3.80.10.10">
    <property type="entry name" value="Ribonuclease Inhibitor"/>
    <property type="match status" value="1"/>
</dbReference>
<organism evidence="2 3">
    <name type="scientific">Daucus carota subsp. sativus</name>
    <name type="common">Carrot</name>
    <dbReference type="NCBI Taxonomy" id="79200"/>
    <lineage>
        <taxon>Eukaryota</taxon>
        <taxon>Viridiplantae</taxon>
        <taxon>Streptophyta</taxon>
        <taxon>Embryophyta</taxon>
        <taxon>Tracheophyta</taxon>
        <taxon>Spermatophyta</taxon>
        <taxon>Magnoliopsida</taxon>
        <taxon>eudicotyledons</taxon>
        <taxon>Gunneridae</taxon>
        <taxon>Pentapetalae</taxon>
        <taxon>asterids</taxon>
        <taxon>campanulids</taxon>
        <taxon>Apiales</taxon>
        <taxon>Apiaceae</taxon>
        <taxon>Apioideae</taxon>
        <taxon>Scandiceae</taxon>
        <taxon>Daucinae</taxon>
        <taxon>Daucus</taxon>
        <taxon>Daucus sect. Daucus</taxon>
    </lineage>
</organism>
<accession>A0AAF1B436</accession>
<keyword evidence="3" id="KW-1185">Reference proteome</keyword>
<dbReference type="Proteomes" id="UP000077755">
    <property type="component" value="Chromosome 6"/>
</dbReference>
<dbReference type="SMART" id="SM00256">
    <property type="entry name" value="FBOX"/>
    <property type="match status" value="1"/>
</dbReference>
<gene>
    <name evidence="2" type="ORF">DCAR_0624851</name>
</gene>
<proteinExistence type="predicted"/>